<comment type="subcellular location">
    <subcellularLocation>
        <location evidence="9">Endomembrane system</location>
        <topology evidence="9">Single-pass type IV membrane protein</topology>
    </subcellularLocation>
    <subcellularLocation>
        <location evidence="1">Golgi apparatus membrane</location>
    </subcellularLocation>
</comment>
<evidence type="ECO:0000256" key="5">
    <source>
        <dbReference type="ARBA" id="ARBA00022989"/>
    </source>
</evidence>
<dbReference type="CDD" id="cd15853">
    <property type="entry name" value="SNARE_Bet1"/>
    <property type="match status" value="1"/>
</dbReference>
<dbReference type="Proteomes" id="UP000593571">
    <property type="component" value="Unassembled WGS sequence"/>
</dbReference>
<protein>
    <submittedName>
        <fullName evidence="11">Bet1 golgi vesicular membrane trafficking protein like</fullName>
    </submittedName>
</protein>
<reference evidence="11 12" key="1">
    <citation type="journal article" date="2020" name="Nature">
        <title>Six reference-quality genomes reveal evolution of bat adaptations.</title>
        <authorList>
            <person name="Jebb D."/>
            <person name="Huang Z."/>
            <person name="Pippel M."/>
            <person name="Hughes G.M."/>
            <person name="Lavrichenko K."/>
            <person name="Devanna P."/>
            <person name="Winkler S."/>
            <person name="Jermiin L.S."/>
            <person name="Skirmuntt E.C."/>
            <person name="Katzourakis A."/>
            <person name="Burkitt-Gray L."/>
            <person name="Ray D.A."/>
            <person name="Sullivan K.A.M."/>
            <person name="Roscito J.G."/>
            <person name="Kirilenko B.M."/>
            <person name="Davalos L.M."/>
            <person name="Corthals A.P."/>
            <person name="Power M.L."/>
            <person name="Jones G."/>
            <person name="Ransome R.D."/>
            <person name="Dechmann D.K.N."/>
            <person name="Locatelli A.G."/>
            <person name="Puechmaille S.J."/>
            <person name="Fedrigo O."/>
            <person name="Jarvis E.D."/>
            <person name="Hiller M."/>
            <person name="Vernes S.C."/>
            <person name="Myers E.W."/>
            <person name="Teeling E.C."/>
        </authorList>
    </citation>
    <scope>NUCLEOTIDE SEQUENCE [LARGE SCALE GENOMIC DNA]</scope>
    <source>
        <strain evidence="11">MRouAeg1</strain>
        <tissue evidence="11">Muscle</tissue>
    </source>
</reference>
<keyword evidence="6" id="KW-0333">Golgi apparatus</keyword>
<evidence type="ECO:0000256" key="3">
    <source>
        <dbReference type="ARBA" id="ARBA00022692"/>
    </source>
</evidence>
<evidence type="ECO:0000259" key="10">
    <source>
        <dbReference type="PROSITE" id="PS50192"/>
    </source>
</evidence>
<dbReference type="EMBL" id="JACASE010000005">
    <property type="protein sequence ID" value="KAF6464097.1"/>
    <property type="molecule type" value="Genomic_DNA"/>
</dbReference>
<dbReference type="InterPro" id="IPR000727">
    <property type="entry name" value="T_SNARE_dom"/>
</dbReference>
<dbReference type="PANTHER" id="PTHR12791">
    <property type="entry name" value="GOLGI SNARE BET1-RELATED"/>
    <property type="match status" value="1"/>
</dbReference>
<dbReference type="AlphaFoldDB" id="A0A7J8GVW7"/>
<gene>
    <name evidence="11" type="ORF">HJG63_001452</name>
</gene>
<dbReference type="PROSITE" id="PS50192">
    <property type="entry name" value="T_SNARE"/>
    <property type="match status" value="1"/>
</dbReference>
<dbReference type="GO" id="GO:0000139">
    <property type="term" value="C:Golgi membrane"/>
    <property type="evidence" value="ECO:0007669"/>
    <property type="project" value="UniProtKB-SubCell"/>
</dbReference>
<keyword evidence="8" id="KW-0472">Membrane</keyword>
<evidence type="ECO:0000256" key="2">
    <source>
        <dbReference type="ARBA" id="ARBA00022448"/>
    </source>
</evidence>
<organism evidence="11 12">
    <name type="scientific">Rousettus aegyptiacus</name>
    <name type="common">Egyptian fruit bat</name>
    <name type="synonym">Pteropus aegyptiacus</name>
    <dbReference type="NCBI Taxonomy" id="9407"/>
    <lineage>
        <taxon>Eukaryota</taxon>
        <taxon>Metazoa</taxon>
        <taxon>Chordata</taxon>
        <taxon>Craniata</taxon>
        <taxon>Vertebrata</taxon>
        <taxon>Euteleostomi</taxon>
        <taxon>Mammalia</taxon>
        <taxon>Eutheria</taxon>
        <taxon>Laurasiatheria</taxon>
        <taxon>Chiroptera</taxon>
        <taxon>Yinpterochiroptera</taxon>
        <taxon>Pteropodoidea</taxon>
        <taxon>Pteropodidae</taxon>
        <taxon>Rousettinae</taxon>
        <taxon>Rousettus</taxon>
    </lineage>
</organism>
<name>A0A7J8GVW7_ROUAE</name>
<proteinExistence type="predicted"/>
<comment type="caution">
    <text evidence="11">The sequence shown here is derived from an EMBL/GenBank/DDBJ whole genome shotgun (WGS) entry which is preliminary data.</text>
</comment>
<keyword evidence="7" id="KW-0175">Coiled coil</keyword>
<evidence type="ECO:0000256" key="8">
    <source>
        <dbReference type="ARBA" id="ARBA00023136"/>
    </source>
</evidence>
<evidence type="ECO:0000256" key="4">
    <source>
        <dbReference type="ARBA" id="ARBA00022927"/>
    </source>
</evidence>
<evidence type="ECO:0000313" key="12">
    <source>
        <dbReference type="Proteomes" id="UP000593571"/>
    </source>
</evidence>
<evidence type="ECO:0000313" key="11">
    <source>
        <dbReference type="EMBL" id="KAF6464097.1"/>
    </source>
</evidence>
<keyword evidence="5" id="KW-1133">Transmembrane helix</keyword>
<dbReference type="SUPFAM" id="SSF58038">
    <property type="entry name" value="SNARE fusion complex"/>
    <property type="match status" value="1"/>
</dbReference>
<evidence type="ECO:0000256" key="1">
    <source>
        <dbReference type="ARBA" id="ARBA00004394"/>
    </source>
</evidence>
<sequence length="178" mass="19509">MADWARAQSSGAVEEILDLENKRMTDSLASKVTRLKSLALDIDRDTEDQNRYLDGMVRVCDVPCAAPCAGPTWAMEASPTSDPAGLLPSGVRLHQRDRPAHREREALFHHGTVWARQPKAAVWYGCGTDRGLLHPLLPPVEGKDVSQWELASVGAWGNQRLPHPGVLGSRGPAYEILL</sequence>
<accession>A0A7J8GVW7</accession>
<evidence type="ECO:0000256" key="6">
    <source>
        <dbReference type="ARBA" id="ARBA00023034"/>
    </source>
</evidence>
<dbReference type="InterPro" id="IPR039899">
    <property type="entry name" value="BET1_SNARE"/>
</dbReference>
<feature type="domain" description="T-SNARE coiled-coil homology" evidence="10">
    <location>
        <begin position="15"/>
        <end position="56"/>
    </location>
</feature>
<keyword evidence="12" id="KW-1185">Reference proteome</keyword>
<keyword evidence="4" id="KW-0653">Protein transport</keyword>
<evidence type="ECO:0000256" key="7">
    <source>
        <dbReference type="ARBA" id="ARBA00023054"/>
    </source>
</evidence>
<evidence type="ECO:0000256" key="9">
    <source>
        <dbReference type="ARBA" id="ARBA00046280"/>
    </source>
</evidence>
<dbReference type="GO" id="GO:0015031">
    <property type="term" value="P:protein transport"/>
    <property type="evidence" value="ECO:0007669"/>
    <property type="project" value="UniProtKB-KW"/>
</dbReference>
<keyword evidence="3" id="KW-0812">Transmembrane</keyword>
<keyword evidence="2" id="KW-0813">Transport</keyword>